<dbReference type="EMBL" id="BAABHS010000008">
    <property type="protein sequence ID" value="GAA4962209.1"/>
    <property type="molecule type" value="Genomic_DNA"/>
</dbReference>
<organism evidence="1 2">
    <name type="scientific">Yinghuangia aomiensis</name>
    <dbReference type="NCBI Taxonomy" id="676205"/>
    <lineage>
        <taxon>Bacteria</taxon>
        <taxon>Bacillati</taxon>
        <taxon>Actinomycetota</taxon>
        <taxon>Actinomycetes</taxon>
        <taxon>Kitasatosporales</taxon>
        <taxon>Streptomycetaceae</taxon>
        <taxon>Yinghuangia</taxon>
    </lineage>
</organism>
<dbReference type="Proteomes" id="UP001500466">
    <property type="component" value="Unassembled WGS sequence"/>
</dbReference>
<accession>A0ABP9H4G1</accession>
<reference evidence="2" key="1">
    <citation type="journal article" date="2019" name="Int. J. Syst. Evol. Microbiol.">
        <title>The Global Catalogue of Microorganisms (GCM) 10K type strain sequencing project: providing services to taxonomists for standard genome sequencing and annotation.</title>
        <authorList>
            <consortium name="The Broad Institute Genomics Platform"/>
            <consortium name="The Broad Institute Genome Sequencing Center for Infectious Disease"/>
            <person name="Wu L."/>
            <person name="Ma J."/>
        </authorList>
    </citation>
    <scope>NUCLEOTIDE SEQUENCE [LARGE SCALE GENOMIC DNA]</scope>
    <source>
        <strain evidence="2">JCM 17986</strain>
    </source>
</reference>
<sequence length="350" mass="37037">MALEDRLMKRAVVSLEAGLEARDVGAITGAINALLAALPHSDQEDASAAVPRLTELLPHIPPWLEGMLAVIIGACVELGAEPVVCAPAVLDSARGGLRRTADFPARWAAAGGGVPPIPESAIQIPEWAVEQLGGADASEADILSLMAWWQVEQWELATVAMLTHRPIRDGLAERAQFRSEAERVALLGRGDLLSMRHIVRMLDDEPLLVLHRPTRTAYRMRMSGLGDLWQLQTLLGDVLIGGGHVAGAAPDPVAVGLARDMPFGPGVPAPAAMASAPFTLADADGREVPADGCPDDIPPVDGVRVLVLYSARRPGTWPAGRLFPNVPGSLVLDEALSEPEAAAWFAKLAR</sequence>
<name>A0ABP9H4G1_9ACTN</name>
<evidence type="ECO:0000313" key="2">
    <source>
        <dbReference type="Proteomes" id="UP001500466"/>
    </source>
</evidence>
<keyword evidence="2" id="KW-1185">Reference proteome</keyword>
<protein>
    <submittedName>
        <fullName evidence="1">Uncharacterized protein</fullName>
    </submittedName>
</protein>
<evidence type="ECO:0000313" key="1">
    <source>
        <dbReference type="EMBL" id="GAA4962209.1"/>
    </source>
</evidence>
<proteinExistence type="predicted"/>
<dbReference type="RefSeq" id="WP_345675700.1">
    <property type="nucleotide sequence ID" value="NZ_BAABHS010000008.1"/>
</dbReference>
<comment type="caution">
    <text evidence="1">The sequence shown here is derived from an EMBL/GenBank/DDBJ whole genome shotgun (WGS) entry which is preliminary data.</text>
</comment>
<gene>
    <name evidence="1" type="ORF">GCM10023205_27410</name>
</gene>